<dbReference type="EMBL" id="FUEG01000013">
    <property type="protein sequence ID" value="SJL10809.1"/>
    <property type="molecule type" value="Genomic_DNA"/>
</dbReference>
<dbReference type="Proteomes" id="UP000219338">
    <property type="component" value="Unassembled WGS sequence"/>
</dbReference>
<dbReference type="AlphaFoldDB" id="A0A284RPX6"/>
<keyword evidence="3" id="KW-1185">Reference proteome</keyword>
<evidence type="ECO:0000313" key="3">
    <source>
        <dbReference type="Proteomes" id="UP000219338"/>
    </source>
</evidence>
<feature type="region of interest" description="Disordered" evidence="1">
    <location>
        <begin position="58"/>
        <end position="77"/>
    </location>
</feature>
<feature type="compositionally biased region" description="Basic and acidic residues" evidence="1">
    <location>
        <begin position="61"/>
        <end position="70"/>
    </location>
</feature>
<protein>
    <submittedName>
        <fullName evidence="2">Uncharacterized protein</fullName>
    </submittedName>
</protein>
<reference evidence="3" key="1">
    <citation type="journal article" date="2017" name="Nat. Ecol. Evol.">
        <title>Genome expansion and lineage-specific genetic innovations in the forest pathogenic fungi Armillaria.</title>
        <authorList>
            <person name="Sipos G."/>
            <person name="Prasanna A.N."/>
            <person name="Walter M.C."/>
            <person name="O'Connor E."/>
            <person name="Balint B."/>
            <person name="Krizsan K."/>
            <person name="Kiss B."/>
            <person name="Hess J."/>
            <person name="Varga T."/>
            <person name="Slot J."/>
            <person name="Riley R."/>
            <person name="Boka B."/>
            <person name="Rigling D."/>
            <person name="Barry K."/>
            <person name="Lee J."/>
            <person name="Mihaltcheva S."/>
            <person name="LaButti K."/>
            <person name="Lipzen A."/>
            <person name="Waldron R."/>
            <person name="Moloney N.M."/>
            <person name="Sperisen C."/>
            <person name="Kredics L."/>
            <person name="Vagvoelgyi C."/>
            <person name="Patrignani A."/>
            <person name="Fitzpatrick D."/>
            <person name="Nagy I."/>
            <person name="Doyle S."/>
            <person name="Anderson J.B."/>
            <person name="Grigoriev I.V."/>
            <person name="Gueldener U."/>
            <person name="Muensterkoetter M."/>
            <person name="Nagy L.G."/>
        </authorList>
    </citation>
    <scope>NUCLEOTIDE SEQUENCE [LARGE SCALE GENOMIC DNA]</scope>
    <source>
        <strain evidence="3">C18/9</strain>
    </source>
</reference>
<evidence type="ECO:0000313" key="2">
    <source>
        <dbReference type="EMBL" id="SJL10809.1"/>
    </source>
</evidence>
<proteinExistence type="predicted"/>
<name>A0A284RPX6_ARMOS</name>
<sequence length="77" mass="8410">MCIANNFEAGECGHGRSEPLTRSKAPGILKAVICIYGSGVKLRKRRTRPSKMVIRLSRNANIDDSRDSHAEPWGSAA</sequence>
<accession>A0A284RPX6</accession>
<organism evidence="2 3">
    <name type="scientific">Armillaria ostoyae</name>
    <name type="common">Armillaria root rot fungus</name>
    <dbReference type="NCBI Taxonomy" id="47428"/>
    <lineage>
        <taxon>Eukaryota</taxon>
        <taxon>Fungi</taxon>
        <taxon>Dikarya</taxon>
        <taxon>Basidiomycota</taxon>
        <taxon>Agaricomycotina</taxon>
        <taxon>Agaricomycetes</taxon>
        <taxon>Agaricomycetidae</taxon>
        <taxon>Agaricales</taxon>
        <taxon>Marasmiineae</taxon>
        <taxon>Physalacriaceae</taxon>
        <taxon>Armillaria</taxon>
    </lineage>
</organism>
<evidence type="ECO:0000256" key="1">
    <source>
        <dbReference type="SAM" id="MobiDB-lite"/>
    </source>
</evidence>
<gene>
    <name evidence="2" type="ORF">ARMOST_14203</name>
</gene>